<reference evidence="2 3" key="1">
    <citation type="journal article" date="2004" name="Extremophiles">
        <title>Halobacillus locisalis sp. nov., a halophilic bacterium isolated from a marine solar saltern of the Yellow Sea in Korea.</title>
        <authorList>
            <person name="Yoon J.H."/>
            <person name="Kang K.H."/>
            <person name="Oh T.K."/>
            <person name="Park Y.H."/>
        </authorList>
    </citation>
    <scope>NUCLEOTIDE SEQUENCE [LARGE SCALE GENOMIC DNA]</scope>
    <source>
        <strain evidence="2 3">KCTC 3788</strain>
    </source>
</reference>
<evidence type="ECO:0000256" key="1">
    <source>
        <dbReference type="SAM" id="Phobius"/>
    </source>
</evidence>
<dbReference type="RefSeq" id="WP_181473269.1">
    <property type="nucleotide sequence ID" value="NZ_JACEFG010000003.1"/>
</dbReference>
<sequence>MKQSNKPTKKFLILMSILFGIQIIVFSYTVMFTPYTFLRGLNLLVVIVLSFVTGTFVRELFIAIKENR</sequence>
<evidence type="ECO:0000313" key="3">
    <source>
        <dbReference type="Proteomes" id="UP000571017"/>
    </source>
</evidence>
<keyword evidence="1" id="KW-0812">Transmembrane</keyword>
<feature type="transmembrane region" description="Helical" evidence="1">
    <location>
        <begin position="43"/>
        <end position="64"/>
    </location>
</feature>
<evidence type="ECO:0000313" key="2">
    <source>
        <dbReference type="EMBL" id="MBA2176237.1"/>
    </source>
</evidence>
<proteinExistence type="predicted"/>
<comment type="caution">
    <text evidence="2">The sequence shown here is derived from an EMBL/GenBank/DDBJ whole genome shotgun (WGS) entry which is preliminary data.</text>
</comment>
<gene>
    <name evidence="2" type="ORF">H0266_15170</name>
</gene>
<accession>A0A838CW13</accession>
<name>A0A838CW13_9BACI</name>
<dbReference type="Proteomes" id="UP000571017">
    <property type="component" value="Unassembled WGS sequence"/>
</dbReference>
<dbReference type="EMBL" id="JACEFG010000003">
    <property type="protein sequence ID" value="MBA2176237.1"/>
    <property type="molecule type" value="Genomic_DNA"/>
</dbReference>
<keyword evidence="3" id="KW-1185">Reference proteome</keyword>
<organism evidence="2 3">
    <name type="scientific">Halobacillus locisalis</name>
    <dbReference type="NCBI Taxonomy" id="220753"/>
    <lineage>
        <taxon>Bacteria</taxon>
        <taxon>Bacillati</taxon>
        <taxon>Bacillota</taxon>
        <taxon>Bacilli</taxon>
        <taxon>Bacillales</taxon>
        <taxon>Bacillaceae</taxon>
        <taxon>Halobacillus</taxon>
    </lineage>
</organism>
<protein>
    <submittedName>
        <fullName evidence="2">Uncharacterized protein</fullName>
    </submittedName>
</protein>
<keyword evidence="1" id="KW-1133">Transmembrane helix</keyword>
<keyword evidence="1" id="KW-0472">Membrane</keyword>
<dbReference type="AlphaFoldDB" id="A0A838CW13"/>
<feature type="transmembrane region" description="Helical" evidence="1">
    <location>
        <begin position="12"/>
        <end position="31"/>
    </location>
</feature>